<evidence type="ECO:0000313" key="6">
    <source>
        <dbReference type="EMBL" id="EGP90173.1"/>
    </source>
</evidence>
<evidence type="ECO:0000256" key="2">
    <source>
        <dbReference type="ARBA" id="ARBA00022840"/>
    </source>
</evidence>
<feature type="compositionally biased region" description="Basic and acidic residues" evidence="4">
    <location>
        <begin position="88"/>
        <end position="99"/>
    </location>
</feature>
<dbReference type="GO" id="GO:0016887">
    <property type="term" value="F:ATP hydrolysis activity"/>
    <property type="evidence" value="ECO:0007669"/>
    <property type="project" value="InterPro"/>
</dbReference>
<feature type="coiled-coil region" evidence="3">
    <location>
        <begin position="818"/>
        <end position="873"/>
    </location>
</feature>
<feature type="region of interest" description="Disordered" evidence="4">
    <location>
        <begin position="742"/>
        <end position="792"/>
    </location>
</feature>
<feature type="compositionally biased region" description="Basic and acidic residues" evidence="4">
    <location>
        <begin position="124"/>
        <end position="142"/>
    </location>
</feature>
<dbReference type="Proteomes" id="UP000008062">
    <property type="component" value="Chromosome 2"/>
</dbReference>
<dbReference type="RefSeq" id="XP_003855197.1">
    <property type="nucleotide sequence ID" value="XM_003855149.1"/>
</dbReference>
<sequence>MSGYTSPHRSRRANSIIVLDSSPEPEKHDAPSEPVDVKPVMSTAQTPQPDSSSSPIIGLPQVRRRRTTQVARKTAPKPPVSESELEFDLERSPSPEQEIRYGPVRRKRHITVARKTARKLPALESDKESLQEKRDLSPEPEFRPSQARLHLFSQGAKKSASKLPQLDSEEASDSERIRTTSYDDYIMAEANQDDASPKLITGKTEIGDSEAETSFNAEVSPHAAQLVPNADTMIEASWGFSHLDGMEDVQQTVTLEGLIPSKRKVMSIGALLAPQPEANVAQSTMSNVSATSSGSPPSKRLRTYTSPSDNSDKAQSVELADSTATSLLDASRSLDHSGTTPDDEDQDNHLPDASDLNTTISARSSLNRKATPEPSADPPEPASSSPLSEVDPSFFPKAPPSVQGPNLRPKRRVQPTTIPKPRPQPIRIQPSRTKAPSTAPPNTLVRPPPPHPKRTQAPRTNLASSQTHNTLSQQTLPSASTSYAPDSDIDAGDNDVPAHSSALTASRSTLLKTRRELVMVKQHFQEACRDWERRSDRFRAEAEAANTEAKKFKNKYFNELNVLVENKVEKARKQLTQEFQAQLEEKQHSKSEKRRNGRGKKSRTEVEEVYRDANIAMGRLLQVDPSFADRIAGFDPDVEAALREAVARRNERPATAVSRGMELAKMGRAASSGDGTVATQNFHNVAVSVMKGLADDVRSTIDNLRTNRGDGGVADIQNAARKKIQANLEAAETALAEGFATASSSAQGAPLTTRSGMTSPSIPPPASRTQSMQPSTPAATSGGDPPFSSPTTNAIATVAEFWQSEASGKFTKALQATVRGQRETNKDLMKKLEEQVKERRGVESKLKEEGKAREELEGKMAEMQDKFGEMQAKLAEMEMGAKEGQGGDRGAEGEAWGWGLQDIRYPFRYESSWNISAALSVVTSRLSMFGYPILMSNTATRRSNRRKPAGTMPGSNVTGEVAKVKTAKGQPDKPTELPIATVHFIRSLTVSSPETADQTLSRQHLSSFTVSTLAAALDQSCSFSAVKSSLKQCEDAAIRQTIGDRTSSNHLVICHAIQRNDAGILRLLLEYDQIDPNALDWGNVPVLAYAIMRSKWTSDNTTEIVKTLLIYGAEPNVIPQDMWTDYVSTPALQTPTTRFENTYKTLWCDHKKRTILAETLNLTMRYSLWRAARMDPMIARVKQISKGNRILPLHQIPYLIIGQEIATKLVIDNIFAHIVMQGDTKPLVLAFAGLSGHGKTELASQLGSLLSSDFIDIDCAQTSTLWTLLGPTGGYQDHQLGSPLNNFPARCGGKRAVVFLDEYDKTEKDVRDALLTVMASGTYCERRGNTNVDCRKVIWILATNKGDTAIATFHKKYIASRKEEDISKVSVVSLSRQLHKLFTTLYSPAVAGRINAIIPFFPFSPGEQAVVAHKFILHLHDTVRKDIDMKEPNPRLIGHCLLSLNDDGKICQHLARDGYVEELGARSLDTKVGEVCQAFVSIYARRDELVNEETNRGPLKKYVIQLNRVEEGVEELSVFEDVVKERESQADGEDIHGRMHPNHDVSNSAATLEPLCNFIWLKMPHALHHPSATPEPSSCTIQTSYVELHLFERTRAKHRHVPLKAWRGHRAISPLGLSPET</sequence>
<feature type="compositionally biased region" description="Polar residues" evidence="4">
    <location>
        <begin position="767"/>
        <end position="779"/>
    </location>
</feature>
<evidence type="ECO:0000259" key="5">
    <source>
        <dbReference type="Pfam" id="PF07724"/>
    </source>
</evidence>
<name>F9X4U1_ZYMTI</name>
<gene>
    <name evidence="6" type="ORF">MYCGRDRAFT_108354</name>
</gene>
<keyword evidence="7" id="KW-1185">Reference proteome</keyword>
<feature type="compositionally biased region" description="Polar residues" evidence="4">
    <location>
        <begin position="282"/>
        <end position="296"/>
    </location>
</feature>
<dbReference type="GeneID" id="13400290"/>
<dbReference type="InParanoid" id="F9X4U1"/>
<dbReference type="SUPFAM" id="SSF52540">
    <property type="entry name" value="P-loop containing nucleoside triphosphate hydrolases"/>
    <property type="match status" value="1"/>
</dbReference>
<feature type="region of interest" description="Disordered" evidence="4">
    <location>
        <begin position="582"/>
        <end position="605"/>
    </location>
</feature>
<proteinExistence type="predicted"/>
<feature type="compositionally biased region" description="Polar residues" evidence="4">
    <location>
        <begin position="355"/>
        <end position="368"/>
    </location>
</feature>
<feature type="region of interest" description="Disordered" evidence="4">
    <location>
        <begin position="282"/>
        <end position="501"/>
    </location>
</feature>
<evidence type="ECO:0000256" key="1">
    <source>
        <dbReference type="ARBA" id="ARBA00022741"/>
    </source>
</evidence>
<feature type="compositionally biased region" description="Polar residues" evidence="4">
    <location>
        <begin position="42"/>
        <end position="55"/>
    </location>
</feature>
<dbReference type="eggNOG" id="KOG1051">
    <property type="taxonomic scope" value="Eukaryota"/>
</dbReference>
<keyword evidence="1" id="KW-0547">Nucleotide-binding</keyword>
<evidence type="ECO:0000256" key="3">
    <source>
        <dbReference type="SAM" id="Coils"/>
    </source>
</evidence>
<dbReference type="InterPro" id="IPR050130">
    <property type="entry name" value="ClpA_ClpB"/>
</dbReference>
<dbReference type="STRING" id="336722.F9X4U1"/>
<reference evidence="6 7" key="1">
    <citation type="journal article" date="2011" name="PLoS Genet.">
        <title>Finished genome of the fungal wheat pathogen Mycosphaerella graminicola reveals dispensome structure, chromosome plasticity, and stealth pathogenesis.</title>
        <authorList>
            <person name="Goodwin S.B."/>
            <person name="Ben M'barek S."/>
            <person name="Dhillon B."/>
            <person name="Wittenberg A.H.J."/>
            <person name="Crane C.F."/>
            <person name="Hane J.K."/>
            <person name="Foster A.J."/>
            <person name="Van der Lee T.A.J."/>
            <person name="Grimwood J."/>
            <person name="Aerts A."/>
            <person name="Antoniw J."/>
            <person name="Bailey A."/>
            <person name="Bluhm B."/>
            <person name="Bowler J."/>
            <person name="Bristow J."/>
            <person name="van der Burgt A."/>
            <person name="Canto-Canche B."/>
            <person name="Churchill A.C.L."/>
            <person name="Conde-Ferraez L."/>
            <person name="Cools H.J."/>
            <person name="Coutinho P.M."/>
            <person name="Csukai M."/>
            <person name="Dehal P."/>
            <person name="De Wit P."/>
            <person name="Donzelli B."/>
            <person name="van de Geest H.C."/>
            <person name="van Ham R.C.H.J."/>
            <person name="Hammond-Kosack K.E."/>
            <person name="Henrissat B."/>
            <person name="Kilian A."/>
            <person name="Kobayashi A.K."/>
            <person name="Koopmann E."/>
            <person name="Kourmpetis Y."/>
            <person name="Kuzniar A."/>
            <person name="Lindquist E."/>
            <person name="Lombard V."/>
            <person name="Maliepaard C."/>
            <person name="Martins N."/>
            <person name="Mehrabi R."/>
            <person name="Nap J.P.H."/>
            <person name="Ponomarenko A."/>
            <person name="Rudd J.J."/>
            <person name="Salamov A."/>
            <person name="Schmutz J."/>
            <person name="Schouten H.J."/>
            <person name="Shapiro H."/>
            <person name="Stergiopoulos I."/>
            <person name="Torriani S.F.F."/>
            <person name="Tu H."/>
            <person name="de Vries R.P."/>
            <person name="Waalwijk C."/>
            <person name="Ware S.B."/>
            <person name="Wiebenga A."/>
            <person name="Zwiers L.-H."/>
            <person name="Oliver R.P."/>
            <person name="Grigoriev I.V."/>
            <person name="Kema G.H.J."/>
        </authorList>
    </citation>
    <scope>NUCLEOTIDE SEQUENCE [LARGE SCALE GENOMIC DNA]</scope>
    <source>
        <strain evidence="7">CBS 115943 / IPO323</strain>
    </source>
</reference>
<evidence type="ECO:0000256" key="4">
    <source>
        <dbReference type="SAM" id="MobiDB-lite"/>
    </source>
</evidence>
<dbReference type="PRINTS" id="PR00300">
    <property type="entry name" value="CLPPROTEASEA"/>
</dbReference>
<dbReference type="InterPro" id="IPR001270">
    <property type="entry name" value="ClpA/B"/>
</dbReference>
<dbReference type="GO" id="GO:0034605">
    <property type="term" value="P:cellular response to heat"/>
    <property type="evidence" value="ECO:0007669"/>
    <property type="project" value="TreeGrafter"/>
</dbReference>
<dbReference type="InterPro" id="IPR003959">
    <property type="entry name" value="ATPase_AAA_core"/>
</dbReference>
<dbReference type="EMBL" id="CM001197">
    <property type="protein sequence ID" value="EGP90173.1"/>
    <property type="molecule type" value="Genomic_DNA"/>
</dbReference>
<dbReference type="KEGG" id="ztr:MYCGRDRAFT_108354"/>
<dbReference type="Gene3D" id="1.25.40.20">
    <property type="entry name" value="Ankyrin repeat-containing domain"/>
    <property type="match status" value="1"/>
</dbReference>
<dbReference type="HOGENOM" id="CLU_243537_0_0_1"/>
<dbReference type="OrthoDB" id="47330at2759"/>
<dbReference type="PANTHER" id="PTHR11638:SF18">
    <property type="entry name" value="HEAT SHOCK PROTEIN 104"/>
    <property type="match status" value="1"/>
</dbReference>
<dbReference type="SUPFAM" id="SSF48403">
    <property type="entry name" value="Ankyrin repeat"/>
    <property type="match status" value="1"/>
</dbReference>
<keyword evidence="2" id="KW-0067">ATP-binding</keyword>
<feature type="compositionally biased region" description="Polar residues" evidence="4">
    <location>
        <begin position="457"/>
        <end position="484"/>
    </location>
</feature>
<dbReference type="GO" id="GO:0005524">
    <property type="term" value="F:ATP binding"/>
    <property type="evidence" value="ECO:0007669"/>
    <property type="project" value="UniProtKB-KW"/>
</dbReference>
<accession>F9X4U1</accession>
<organism evidence="6 7">
    <name type="scientific">Zymoseptoria tritici (strain CBS 115943 / IPO323)</name>
    <name type="common">Speckled leaf blotch fungus</name>
    <name type="synonym">Septoria tritici</name>
    <dbReference type="NCBI Taxonomy" id="336722"/>
    <lineage>
        <taxon>Eukaryota</taxon>
        <taxon>Fungi</taxon>
        <taxon>Dikarya</taxon>
        <taxon>Ascomycota</taxon>
        <taxon>Pezizomycotina</taxon>
        <taxon>Dothideomycetes</taxon>
        <taxon>Dothideomycetidae</taxon>
        <taxon>Mycosphaerellales</taxon>
        <taxon>Mycosphaerellaceae</taxon>
        <taxon>Zymoseptoria</taxon>
    </lineage>
</organism>
<feature type="compositionally biased region" description="Basic residues" evidence="4">
    <location>
        <begin position="591"/>
        <end position="601"/>
    </location>
</feature>
<dbReference type="Gene3D" id="3.40.50.300">
    <property type="entry name" value="P-loop containing nucleotide triphosphate hydrolases"/>
    <property type="match status" value="1"/>
</dbReference>
<dbReference type="InterPro" id="IPR036770">
    <property type="entry name" value="Ankyrin_rpt-contain_sf"/>
</dbReference>
<keyword evidence="3" id="KW-0175">Coiled coil</keyword>
<protein>
    <recommendedName>
        <fullName evidence="5">ATPase AAA-type core domain-containing protein</fullName>
    </recommendedName>
</protein>
<dbReference type="Pfam" id="PF07724">
    <property type="entry name" value="AAA_2"/>
    <property type="match status" value="1"/>
</dbReference>
<feature type="compositionally biased region" description="Polar residues" evidence="4">
    <location>
        <begin position="743"/>
        <end position="760"/>
    </location>
</feature>
<evidence type="ECO:0000313" key="7">
    <source>
        <dbReference type="Proteomes" id="UP000008062"/>
    </source>
</evidence>
<feature type="compositionally biased region" description="Basic residues" evidence="4">
    <location>
        <begin position="103"/>
        <end position="118"/>
    </location>
</feature>
<dbReference type="InterPro" id="IPR027417">
    <property type="entry name" value="P-loop_NTPase"/>
</dbReference>
<dbReference type="PANTHER" id="PTHR11638">
    <property type="entry name" value="ATP-DEPENDENT CLP PROTEASE"/>
    <property type="match status" value="1"/>
</dbReference>
<dbReference type="OMA" id="ASHYILR"/>
<feature type="domain" description="ATPase AAA-type core" evidence="5">
    <location>
        <begin position="1229"/>
        <end position="1395"/>
    </location>
</feature>
<feature type="region of interest" description="Disordered" evidence="4">
    <location>
        <begin position="1"/>
        <end position="177"/>
    </location>
</feature>
<dbReference type="GO" id="GO:0005737">
    <property type="term" value="C:cytoplasm"/>
    <property type="evidence" value="ECO:0007669"/>
    <property type="project" value="TreeGrafter"/>
</dbReference>